<feature type="binding site" evidence="1">
    <location>
        <position position="50"/>
    </location>
    <ligand>
        <name>substrate</name>
    </ligand>
</feature>
<dbReference type="Proteomes" id="UP000267469">
    <property type="component" value="Unassembled WGS sequence"/>
</dbReference>
<dbReference type="PANTHER" id="PTHR23407:SF11">
    <property type="entry name" value="CHROMOSOME UNDETERMINED SCAFFOLD_24, WHOLE GENOME SHOTGUN SEQUENCE"/>
    <property type="match status" value="1"/>
</dbReference>
<dbReference type="PANTHER" id="PTHR23407">
    <property type="entry name" value="ATPASE INHIBITOR/5-FORMYLTETRAHYDROFOLATE CYCLO-LIGASE"/>
    <property type="match status" value="1"/>
</dbReference>
<dbReference type="PIRSF" id="PIRSF006806">
    <property type="entry name" value="FTHF_cligase"/>
    <property type="match status" value="1"/>
</dbReference>
<dbReference type="GO" id="GO:0046872">
    <property type="term" value="F:metal ion binding"/>
    <property type="evidence" value="ECO:0007669"/>
    <property type="project" value="UniProtKB-KW"/>
</dbReference>
<dbReference type="SUPFAM" id="SSF100950">
    <property type="entry name" value="NagB/RpiA/CoA transferase-like"/>
    <property type="match status" value="1"/>
</dbReference>
<keyword evidence="4" id="KW-1185">Reference proteome</keyword>
<name>A0A3N0ELJ6_SINP1</name>
<dbReference type="EC" id="6.3.3.2" evidence="2"/>
<comment type="caution">
    <text evidence="3">The sequence shown here is derived from an EMBL/GenBank/DDBJ whole genome shotgun (WGS) entry which is preliminary data.</text>
</comment>
<dbReference type="RefSeq" id="WP_123215520.1">
    <property type="nucleotide sequence ID" value="NZ_RJTM01000057.1"/>
</dbReference>
<sequence>MDKKELRIKYKGLRRQVTDAAAEEKSLGIANKILSLPIWKGTYYHIFLPIEKHREIDTSFILSILQGKDKEIVIPKSNFEDGSMIHYLLTDNTVMKKNVYDIPEPVDGLEVPPAKIDVVFVPLLAFDAKGHRVGYGKGFYDRFLSLCRKDTIKVGLSFFEAEEYITEVLESDIRLDYCVTPENIYAFS</sequence>
<dbReference type="NCBIfam" id="TIGR02727">
    <property type="entry name" value="MTHFS_bact"/>
    <property type="match status" value="1"/>
</dbReference>
<dbReference type="OrthoDB" id="9801938at2"/>
<keyword evidence="2" id="KW-0479">Metal-binding</keyword>
<protein>
    <recommendedName>
        <fullName evidence="2">5-formyltetrahydrofolate cyclo-ligase</fullName>
        <ecNumber evidence="2">6.3.3.2</ecNumber>
    </recommendedName>
</protein>
<dbReference type="GO" id="GO:0005524">
    <property type="term" value="F:ATP binding"/>
    <property type="evidence" value="ECO:0007669"/>
    <property type="project" value="UniProtKB-KW"/>
</dbReference>
<evidence type="ECO:0000313" key="4">
    <source>
        <dbReference type="Proteomes" id="UP000267469"/>
    </source>
</evidence>
<dbReference type="GO" id="GO:0035999">
    <property type="term" value="P:tetrahydrofolate interconversion"/>
    <property type="evidence" value="ECO:0007669"/>
    <property type="project" value="TreeGrafter"/>
</dbReference>
<dbReference type="InterPro" id="IPR024185">
    <property type="entry name" value="FTHF_cligase-like_sf"/>
</dbReference>
<dbReference type="AlphaFoldDB" id="A0A3N0ELJ6"/>
<keyword evidence="3" id="KW-0436">Ligase</keyword>
<evidence type="ECO:0000256" key="1">
    <source>
        <dbReference type="PIRSR" id="PIRSR006806-1"/>
    </source>
</evidence>
<dbReference type="Gene3D" id="3.40.50.10420">
    <property type="entry name" value="NagB/RpiA/CoA transferase-like"/>
    <property type="match status" value="1"/>
</dbReference>
<keyword evidence="1 2" id="KW-0547">Nucleotide-binding</keyword>
<dbReference type="GO" id="GO:0009396">
    <property type="term" value="P:folic acid-containing compound biosynthetic process"/>
    <property type="evidence" value="ECO:0007669"/>
    <property type="project" value="TreeGrafter"/>
</dbReference>
<gene>
    <name evidence="3" type="ORF">ED312_08240</name>
</gene>
<comment type="similarity">
    <text evidence="2">Belongs to the 5-formyltetrahydrofolate cyclo-ligase family.</text>
</comment>
<comment type="catalytic activity">
    <reaction evidence="2">
        <text>(6S)-5-formyl-5,6,7,8-tetrahydrofolate + ATP = (6R)-5,10-methenyltetrahydrofolate + ADP + phosphate</text>
        <dbReference type="Rhea" id="RHEA:10488"/>
        <dbReference type="ChEBI" id="CHEBI:30616"/>
        <dbReference type="ChEBI" id="CHEBI:43474"/>
        <dbReference type="ChEBI" id="CHEBI:57455"/>
        <dbReference type="ChEBI" id="CHEBI:57457"/>
        <dbReference type="ChEBI" id="CHEBI:456216"/>
        <dbReference type="EC" id="6.3.3.2"/>
    </reaction>
</comment>
<comment type="cofactor">
    <cofactor evidence="2">
        <name>Mg(2+)</name>
        <dbReference type="ChEBI" id="CHEBI:18420"/>
    </cofactor>
</comment>
<dbReference type="GO" id="GO:0030272">
    <property type="term" value="F:5-formyltetrahydrofolate cyclo-ligase activity"/>
    <property type="evidence" value="ECO:0007669"/>
    <property type="project" value="UniProtKB-EC"/>
</dbReference>
<organism evidence="3 4">
    <name type="scientific">Sinomicrobium pectinilyticum</name>
    <dbReference type="NCBI Taxonomy" id="1084421"/>
    <lineage>
        <taxon>Bacteria</taxon>
        <taxon>Pseudomonadati</taxon>
        <taxon>Bacteroidota</taxon>
        <taxon>Flavobacteriia</taxon>
        <taxon>Flavobacteriales</taxon>
        <taxon>Flavobacteriaceae</taxon>
        <taxon>Sinomicrobium</taxon>
    </lineage>
</organism>
<keyword evidence="1 2" id="KW-0067">ATP-binding</keyword>
<feature type="binding site" evidence="1">
    <location>
        <begin position="132"/>
        <end position="140"/>
    </location>
    <ligand>
        <name>ATP</name>
        <dbReference type="ChEBI" id="CHEBI:30616"/>
    </ligand>
</feature>
<evidence type="ECO:0000256" key="2">
    <source>
        <dbReference type="RuleBase" id="RU361279"/>
    </source>
</evidence>
<dbReference type="InterPro" id="IPR037171">
    <property type="entry name" value="NagB/RpiA_transferase-like"/>
</dbReference>
<dbReference type="InterPro" id="IPR002698">
    <property type="entry name" value="FTHF_cligase"/>
</dbReference>
<feature type="binding site" evidence="1">
    <location>
        <position position="55"/>
    </location>
    <ligand>
        <name>substrate</name>
    </ligand>
</feature>
<accession>A0A3N0ELJ6</accession>
<keyword evidence="2" id="KW-0460">Magnesium</keyword>
<evidence type="ECO:0000313" key="3">
    <source>
        <dbReference type="EMBL" id="RNL88760.1"/>
    </source>
</evidence>
<proteinExistence type="inferred from homology"/>
<dbReference type="EMBL" id="RJTM01000057">
    <property type="protein sequence ID" value="RNL88760.1"/>
    <property type="molecule type" value="Genomic_DNA"/>
</dbReference>
<reference evidence="3 4" key="1">
    <citation type="submission" date="2018-10" db="EMBL/GenBank/DDBJ databases">
        <title>Sinomicrobium pectinilyticum sp. nov., a pectinase-producing bacterium isolated from alkaline and saline soil, and emended description of the genus Sinomicrobium.</title>
        <authorList>
            <person name="Cheng B."/>
            <person name="Li C."/>
            <person name="Lai Q."/>
            <person name="Du M."/>
            <person name="Shao Z."/>
            <person name="Xu P."/>
            <person name="Yang C."/>
        </authorList>
    </citation>
    <scope>NUCLEOTIDE SEQUENCE [LARGE SCALE GENOMIC DNA]</scope>
    <source>
        <strain evidence="3 4">5DNS001</strain>
    </source>
</reference>
<dbReference type="Pfam" id="PF01812">
    <property type="entry name" value="5-FTHF_cyc-lig"/>
    <property type="match status" value="1"/>
</dbReference>
<feature type="binding site" evidence="1">
    <location>
        <begin position="3"/>
        <end position="7"/>
    </location>
    <ligand>
        <name>ATP</name>
        <dbReference type="ChEBI" id="CHEBI:30616"/>
    </ligand>
</feature>